<evidence type="ECO:0000313" key="2">
    <source>
        <dbReference type="EMBL" id="RGP73124.1"/>
    </source>
</evidence>
<organism evidence="2 3">
    <name type="scientific">Fusarium longipes</name>
    <dbReference type="NCBI Taxonomy" id="694270"/>
    <lineage>
        <taxon>Eukaryota</taxon>
        <taxon>Fungi</taxon>
        <taxon>Dikarya</taxon>
        <taxon>Ascomycota</taxon>
        <taxon>Pezizomycotina</taxon>
        <taxon>Sordariomycetes</taxon>
        <taxon>Hypocreomycetidae</taxon>
        <taxon>Hypocreales</taxon>
        <taxon>Nectriaceae</taxon>
        <taxon>Fusarium</taxon>
    </lineage>
</organism>
<dbReference type="OrthoDB" id="5429716at2759"/>
<accession>A0A395SL27</accession>
<name>A0A395SL27_9HYPO</name>
<comment type="caution">
    <text evidence="2">The sequence shown here is derived from an EMBL/GenBank/DDBJ whole genome shotgun (WGS) entry which is preliminary data.</text>
</comment>
<dbReference type="AlphaFoldDB" id="A0A395SL27"/>
<evidence type="ECO:0000256" key="1">
    <source>
        <dbReference type="SAM" id="MobiDB-lite"/>
    </source>
</evidence>
<protein>
    <submittedName>
        <fullName evidence="2">Uncharacterized protein</fullName>
    </submittedName>
</protein>
<dbReference type="EMBL" id="PXOG01000144">
    <property type="protein sequence ID" value="RGP73124.1"/>
    <property type="molecule type" value="Genomic_DNA"/>
</dbReference>
<sequence>MPTSTEFFGYQFTNLGPLTTTYEPPASCTTATTDHIYFANVSDFNRGYGVATCGAEKMSDCYPSGSAFDKVNSHNHKSGGMGTLDYFSPGVVCPKGWTTAGTFAQDDKKTKAGIFTTDDATPDYQLPPEDVWRGILEPGETVAYCCPSGWHGGVWKGCFSSIEPFKSGSYSEYCSQGMPLSAIDEAYTVGTSVLSDPVISFRTYDVSASTRPIITAQGPWPTDMDEVVIIRNLPAVALIHKQEDVQDTDGIESGSSDGADDADDNAASAMNGATLAPAVAVCVGILVGAGMLFN</sequence>
<keyword evidence="3" id="KW-1185">Reference proteome</keyword>
<reference evidence="2 3" key="1">
    <citation type="journal article" date="2018" name="PLoS Pathog.">
        <title>Evolution of structural diversity of trichothecenes, a family of toxins produced by plant pathogenic and entomopathogenic fungi.</title>
        <authorList>
            <person name="Proctor R.H."/>
            <person name="McCormick S.P."/>
            <person name="Kim H.S."/>
            <person name="Cardoza R.E."/>
            <person name="Stanley A.M."/>
            <person name="Lindo L."/>
            <person name="Kelly A."/>
            <person name="Brown D.W."/>
            <person name="Lee T."/>
            <person name="Vaughan M.M."/>
            <person name="Alexander N.J."/>
            <person name="Busman M."/>
            <person name="Gutierrez S."/>
        </authorList>
    </citation>
    <scope>NUCLEOTIDE SEQUENCE [LARGE SCALE GENOMIC DNA]</scope>
    <source>
        <strain evidence="2 3">NRRL 20695</strain>
    </source>
</reference>
<feature type="region of interest" description="Disordered" evidence="1">
    <location>
        <begin position="244"/>
        <end position="265"/>
    </location>
</feature>
<evidence type="ECO:0000313" key="3">
    <source>
        <dbReference type="Proteomes" id="UP000266234"/>
    </source>
</evidence>
<proteinExistence type="predicted"/>
<gene>
    <name evidence="2" type="ORF">FLONG3_6440</name>
</gene>
<dbReference type="Proteomes" id="UP000266234">
    <property type="component" value="Unassembled WGS sequence"/>
</dbReference>